<evidence type="ECO:0000313" key="2">
    <source>
        <dbReference type="EMBL" id="PSK94812.1"/>
    </source>
</evidence>
<name>A0A2P8DC66_9BACT</name>
<keyword evidence="1" id="KW-1133">Transmembrane helix</keyword>
<organism evidence="2 3">
    <name type="scientific">Taibaiella chishuiensis</name>
    <dbReference type="NCBI Taxonomy" id="1434707"/>
    <lineage>
        <taxon>Bacteria</taxon>
        <taxon>Pseudomonadati</taxon>
        <taxon>Bacteroidota</taxon>
        <taxon>Chitinophagia</taxon>
        <taxon>Chitinophagales</taxon>
        <taxon>Chitinophagaceae</taxon>
        <taxon>Taibaiella</taxon>
    </lineage>
</organism>
<gene>
    <name evidence="2" type="ORF">B0I18_101975</name>
</gene>
<dbReference type="AlphaFoldDB" id="A0A2P8DC66"/>
<dbReference type="Pfam" id="PF14093">
    <property type="entry name" value="DUF4271"/>
    <property type="match status" value="1"/>
</dbReference>
<keyword evidence="1" id="KW-0472">Membrane</keyword>
<protein>
    <submittedName>
        <fullName evidence="2">Uncharacterized protein DUF4271</fullName>
    </submittedName>
</protein>
<feature type="transmembrane region" description="Helical" evidence="1">
    <location>
        <begin position="140"/>
        <end position="161"/>
    </location>
</feature>
<comment type="caution">
    <text evidence="2">The sequence shown here is derived from an EMBL/GenBank/DDBJ whole genome shotgun (WGS) entry which is preliminary data.</text>
</comment>
<evidence type="ECO:0000256" key="1">
    <source>
        <dbReference type="SAM" id="Phobius"/>
    </source>
</evidence>
<feature type="transmembrane region" description="Helical" evidence="1">
    <location>
        <begin position="213"/>
        <end position="235"/>
    </location>
</feature>
<keyword evidence="3" id="KW-1185">Reference proteome</keyword>
<feature type="transmembrane region" description="Helical" evidence="1">
    <location>
        <begin position="280"/>
        <end position="303"/>
    </location>
</feature>
<evidence type="ECO:0000313" key="3">
    <source>
        <dbReference type="Proteomes" id="UP000240572"/>
    </source>
</evidence>
<reference evidence="2 3" key="1">
    <citation type="submission" date="2018-03" db="EMBL/GenBank/DDBJ databases">
        <title>Genomic Encyclopedia of Type Strains, Phase III (KMG-III): the genomes of soil and plant-associated and newly described type strains.</title>
        <authorList>
            <person name="Whitman W."/>
        </authorList>
    </citation>
    <scope>NUCLEOTIDE SEQUENCE [LARGE SCALE GENOMIC DNA]</scope>
    <source>
        <strain evidence="2 3">CGMCC 1.12700</strain>
    </source>
</reference>
<accession>A0A2P8DC66</accession>
<feature type="transmembrane region" description="Helical" evidence="1">
    <location>
        <begin position="173"/>
        <end position="192"/>
    </location>
</feature>
<keyword evidence="1" id="KW-0812">Transmembrane</keyword>
<dbReference type="EMBL" id="PYGD01000001">
    <property type="protein sequence ID" value="PSK94812.1"/>
    <property type="molecule type" value="Genomic_DNA"/>
</dbReference>
<feature type="transmembrane region" description="Helical" evidence="1">
    <location>
        <begin position="90"/>
        <end position="109"/>
    </location>
</feature>
<feature type="transmembrane region" description="Helical" evidence="1">
    <location>
        <begin position="241"/>
        <end position="259"/>
    </location>
</feature>
<dbReference type="InterPro" id="IPR025367">
    <property type="entry name" value="DUF4271"/>
</dbReference>
<proteinExistence type="predicted"/>
<sequence length="305" mass="34767">MDIYSLHLQRNNDNEPGMRHFIAIIFLLFLGLGTGTATARVLYGYNIPEALIRQRAQEKVALDLAKHPLMSGQSTYIATLARPHTFHDRTADFAVVLILIALLGIFRITNPSYFRNLFRAFRNPTLSTRQLKDQLRQNSIATLAMDLFFCISLGLYLFFLLNYMHRQGPLGSYPPAIVILGCILLFIIVYSVRFLFLKFTGWVFKIPEITDNYTFNVFLINKIMGIALIPFTIILAFGQGAWVQVALLLSGIVVLILLLNRYLRSGVAFGYFLKFSKFHFFMYLCASELLPLAVLVKLFSGWLNT</sequence>
<feature type="transmembrane region" description="Helical" evidence="1">
    <location>
        <begin position="21"/>
        <end position="43"/>
    </location>
</feature>
<dbReference type="Proteomes" id="UP000240572">
    <property type="component" value="Unassembled WGS sequence"/>
</dbReference>